<keyword evidence="1" id="KW-0433">Leucine-rich repeat</keyword>
<feature type="transmembrane region" description="Helical" evidence="4">
    <location>
        <begin position="712"/>
        <end position="737"/>
    </location>
</feature>
<protein>
    <submittedName>
        <fullName evidence="8">Leucine-rich repeat-containing protein 37A3-like</fullName>
    </submittedName>
</protein>
<proteinExistence type="predicted"/>
<dbReference type="Gene3D" id="3.80.10.10">
    <property type="entry name" value="Ribonuclease Inhibitor"/>
    <property type="match status" value="1"/>
</dbReference>
<reference evidence="8" key="1">
    <citation type="submission" date="2025-08" db="UniProtKB">
        <authorList>
            <consortium name="RefSeq"/>
        </authorList>
    </citation>
    <scope>IDENTIFICATION</scope>
</reference>
<dbReference type="SMART" id="SM00369">
    <property type="entry name" value="LRR_TYP"/>
    <property type="match status" value="4"/>
</dbReference>
<feature type="domain" description="Leucine-rich repeat-containing protein 37 N-terminal" evidence="6">
    <location>
        <begin position="260"/>
        <end position="300"/>
    </location>
</feature>
<gene>
    <name evidence="8" type="primary">LOC101566531</name>
</gene>
<dbReference type="GeneID" id="101566531"/>
<keyword evidence="4" id="KW-0472">Membrane</keyword>
<dbReference type="Pfam" id="PF15779">
    <property type="entry name" value="LRRC37"/>
    <property type="match status" value="2"/>
</dbReference>
<dbReference type="InterPro" id="IPR032754">
    <property type="entry name" value="LRRC37_N"/>
</dbReference>
<dbReference type="InterPro" id="IPR015753">
    <property type="entry name" value="LRRC37"/>
</dbReference>
<evidence type="ECO:0000259" key="5">
    <source>
        <dbReference type="Pfam" id="PF14914"/>
    </source>
</evidence>
<dbReference type="Pfam" id="PF14914">
    <property type="entry name" value="LRRC37AB_C"/>
    <property type="match status" value="1"/>
</dbReference>
<dbReference type="AlphaFoldDB" id="A0A6P6EC16"/>
<evidence type="ECO:0000313" key="7">
    <source>
        <dbReference type="Proteomes" id="UP000515203"/>
    </source>
</evidence>
<dbReference type="SUPFAM" id="SSF52058">
    <property type="entry name" value="L domain-like"/>
    <property type="match status" value="1"/>
</dbReference>
<dbReference type="PROSITE" id="PS51450">
    <property type="entry name" value="LRR"/>
    <property type="match status" value="1"/>
</dbReference>
<dbReference type="OrthoDB" id="676979at2759"/>
<keyword evidence="4" id="KW-1133">Transmembrane helix</keyword>
<dbReference type="PANTHER" id="PTHR23045:SF9">
    <property type="entry name" value="LEUCINE RICH REPEAT CONTAINING 37A-RELATED"/>
    <property type="match status" value="1"/>
</dbReference>
<evidence type="ECO:0000256" key="4">
    <source>
        <dbReference type="SAM" id="Phobius"/>
    </source>
</evidence>
<evidence type="ECO:0000256" key="2">
    <source>
        <dbReference type="ARBA" id="ARBA00022737"/>
    </source>
</evidence>
<dbReference type="Pfam" id="PF13855">
    <property type="entry name" value="LRR_8"/>
    <property type="match status" value="1"/>
</dbReference>
<evidence type="ECO:0000259" key="6">
    <source>
        <dbReference type="Pfam" id="PF15779"/>
    </source>
</evidence>
<feature type="domain" description="Leucine-rich repeat-containing protein 37 N-terminal" evidence="6">
    <location>
        <begin position="187"/>
        <end position="254"/>
    </location>
</feature>
<name>A0A6P6EC16_OCTDE</name>
<dbReference type="RefSeq" id="XP_023569890.1">
    <property type="nucleotide sequence ID" value="XM_023714122.1"/>
</dbReference>
<dbReference type="InterPro" id="IPR003591">
    <property type="entry name" value="Leu-rich_rpt_typical-subtyp"/>
</dbReference>
<dbReference type="InterPro" id="IPR032675">
    <property type="entry name" value="LRR_dom_sf"/>
</dbReference>
<dbReference type="PANTHER" id="PTHR23045">
    <property type="entry name" value="LEUCINE-RICH REPEAT-CONTAINING PROTEIN 37A"/>
    <property type="match status" value="1"/>
</dbReference>
<accession>A0A6P6EC16</accession>
<keyword evidence="2" id="KW-0677">Repeat</keyword>
<organism evidence="7 8">
    <name type="scientific">Octodon degus</name>
    <name type="common">Degu</name>
    <name type="synonym">Sciurus degus</name>
    <dbReference type="NCBI Taxonomy" id="10160"/>
    <lineage>
        <taxon>Eukaryota</taxon>
        <taxon>Metazoa</taxon>
        <taxon>Chordata</taxon>
        <taxon>Craniata</taxon>
        <taxon>Vertebrata</taxon>
        <taxon>Euteleostomi</taxon>
        <taxon>Mammalia</taxon>
        <taxon>Eutheria</taxon>
        <taxon>Euarchontoglires</taxon>
        <taxon>Glires</taxon>
        <taxon>Rodentia</taxon>
        <taxon>Hystricomorpha</taxon>
        <taxon>Octodontidae</taxon>
        <taxon>Octodon</taxon>
    </lineage>
</organism>
<evidence type="ECO:0000313" key="8">
    <source>
        <dbReference type="RefSeq" id="XP_023569890.1"/>
    </source>
</evidence>
<sequence length="741" mass="81526">MEKESPANVAASGTSTARKTAEVLVGMEGTRGESGGAAATAGPHGSQGQEPGNSGPLKPPGSSPVAPFLFGCYRPYQFVKGRATPRGQLTATAKPTLEAESSVTQQEDPAQPRVPTEQVELSPIQTDPLSQPVETPEQSESVPAQQGVIAQTPDLSKELHFAATQQGAQGLPLEFPKKAKPRIPKESSLLLQPVLTQVPAPLETVAQLSVVCEMTAPVLAGDPTQHPVLPSVTAQLLVMGFTTSPEPTTEAAHSVAPRKAEARSLQYSEVILAQPAQGWAQRPHPTPVTLQPLDVEHTVICRRSVNYTPERALTVQREPNATRAVNLCELCSCDSETLSCVGRSPRLLWVPVLEPGTSNAFIALNFQGNSIHDIQEKTWKTYQWAEKLNLSENYITELREDSFEGLLSLQYLDVSCNKIQSIQRHTFEPLPFLEFINLRCNLLTELSSGTFQAWHGIQFLYQVILNHNPLRTIEDSSLFKLPALKYLDLGQTHVPVTALENSVTMALELETLILPSHMVCCLCHFEKDIEVVCKTVKLRCDRACLTNATQCLGEAPIGNPEGAFMKVLQARKRSTSTELTIEPEMSSSEKSGADLSGFMSDQFETHLNQQLWPLIPNNDIRKLISRVIRSLKMDCSETHVQLACAKLISRTGLLMKLLSEQQKVKVSKAQWDAERWKSENYINESTEEQSEQEQESREFTVEVPGYGYKNKLILTLSVTGVALISMIIFCLVEMAVVEFVT</sequence>
<dbReference type="InParanoid" id="A0A6P6EC16"/>
<dbReference type="InterPro" id="IPR029423">
    <property type="entry name" value="LRRC37AB_C"/>
</dbReference>
<dbReference type="Proteomes" id="UP000515203">
    <property type="component" value="Unplaced"/>
</dbReference>
<feature type="region of interest" description="Disordered" evidence="3">
    <location>
        <begin position="1"/>
        <end position="63"/>
    </location>
</feature>
<feature type="compositionally biased region" description="Polar residues" evidence="3">
    <location>
        <begin position="95"/>
        <end position="108"/>
    </location>
</feature>
<keyword evidence="7" id="KW-1185">Reference proteome</keyword>
<evidence type="ECO:0000256" key="1">
    <source>
        <dbReference type="ARBA" id="ARBA00022614"/>
    </source>
</evidence>
<feature type="region of interest" description="Disordered" evidence="3">
    <location>
        <begin position="95"/>
        <end position="121"/>
    </location>
</feature>
<evidence type="ECO:0000256" key="3">
    <source>
        <dbReference type="SAM" id="MobiDB-lite"/>
    </source>
</evidence>
<keyword evidence="4" id="KW-0812">Transmembrane</keyword>
<dbReference type="InterPro" id="IPR001611">
    <property type="entry name" value="Leu-rich_rpt"/>
</dbReference>
<feature type="domain" description="LRRC37A/B like protein 1 C-terminal" evidence="5">
    <location>
        <begin position="600"/>
        <end position="735"/>
    </location>
</feature>